<dbReference type="Proteomes" id="UP000525078">
    <property type="component" value="Unassembled WGS sequence"/>
</dbReference>
<organism evidence="2 3">
    <name type="scientific">Cannabis sativa</name>
    <name type="common">Hemp</name>
    <name type="synonym">Marijuana</name>
    <dbReference type="NCBI Taxonomy" id="3483"/>
    <lineage>
        <taxon>Eukaryota</taxon>
        <taxon>Viridiplantae</taxon>
        <taxon>Streptophyta</taxon>
        <taxon>Embryophyta</taxon>
        <taxon>Tracheophyta</taxon>
        <taxon>Spermatophyta</taxon>
        <taxon>Magnoliopsida</taxon>
        <taxon>eudicotyledons</taxon>
        <taxon>Gunneridae</taxon>
        <taxon>Pentapetalae</taxon>
        <taxon>rosids</taxon>
        <taxon>fabids</taxon>
        <taxon>Rosales</taxon>
        <taxon>Cannabaceae</taxon>
        <taxon>Cannabis</taxon>
    </lineage>
</organism>
<feature type="region of interest" description="Disordered" evidence="1">
    <location>
        <begin position="224"/>
        <end position="257"/>
    </location>
</feature>
<proteinExistence type="predicted"/>
<evidence type="ECO:0000313" key="3">
    <source>
        <dbReference type="Proteomes" id="UP000525078"/>
    </source>
</evidence>
<evidence type="ECO:0000313" key="2">
    <source>
        <dbReference type="EMBL" id="KAF4395806.1"/>
    </source>
</evidence>
<dbReference type="AlphaFoldDB" id="A0A7J6HKP4"/>
<comment type="caution">
    <text evidence="2">The sequence shown here is derived from an EMBL/GenBank/DDBJ whole genome shotgun (WGS) entry which is preliminary data.</text>
</comment>
<accession>A0A7J6HKP4</accession>
<protein>
    <submittedName>
        <fullName evidence="2">Uncharacterized protein</fullName>
    </submittedName>
</protein>
<feature type="region of interest" description="Disordered" evidence="1">
    <location>
        <begin position="105"/>
        <end position="139"/>
    </location>
</feature>
<sequence>MVSNTQGIQELERRIGELDCLDERVRDLAPNNQNTGPTTTQQQVASLAKDYANLLARVAAIERRDVATGTSGAPQMEDRIKALAQATTDMQAAITVLQNGQDALQDPLNDTIEDCNWPSKSGGGDKRTPESSSSSKSDAATEKKPLKCWLCQGPHRAAACPHQSKLSAIKASIAQEEQGCGEDDEDEDCAHMSASEEIKKNPSTLGLVLPARGECSTPLAIAKMANPSSQDGPEENEADSTRGDSTHGAYLRGEGKL</sequence>
<reference evidence="2 3" key="1">
    <citation type="journal article" date="2020" name="bioRxiv">
        <title>Sequence and annotation of 42 cannabis genomes reveals extensive copy number variation in cannabinoid synthesis and pathogen resistance genes.</title>
        <authorList>
            <person name="Mckernan K.J."/>
            <person name="Helbert Y."/>
            <person name="Kane L.T."/>
            <person name="Ebling H."/>
            <person name="Zhang L."/>
            <person name="Liu B."/>
            <person name="Eaton Z."/>
            <person name="Mclaughlin S."/>
            <person name="Kingan S."/>
            <person name="Baybayan P."/>
            <person name="Concepcion G."/>
            <person name="Jordan M."/>
            <person name="Riva A."/>
            <person name="Barbazuk W."/>
            <person name="Harkins T."/>
        </authorList>
    </citation>
    <scope>NUCLEOTIDE SEQUENCE [LARGE SCALE GENOMIC DNA]</scope>
    <source>
        <strain evidence="3">cv. Jamaican Lion 4</strain>
        <tissue evidence="2">Leaf</tissue>
    </source>
</reference>
<name>A0A7J6HKP4_CANSA</name>
<dbReference type="EMBL" id="JAATIP010000005">
    <property type="protein sequence ID" value="KAF4395806.1"/>
    <property type="molecule type" value="Genomic_DNA"/>
</dbReference>
<gene>
    <name evidence="2" type="ORF">F8388_018080</name>
</gene>
<evidence type="ECO:0000256" key="1">
    <source>
        <dbReference type="SAM" id="MobiDB-lite"/>
    </source>
</evidence>